<dbReference type="PATRIC" id="fig|1121335.3.peg.426"/>
<dbReference type="EMBL" id="CP004044">
    <property type="protein sequence ID" value="AGC67464.1"/>
    <property type="molecule type" value="Genomic_DNA"/>
</dbReference>
<gene>
    <name evidence="1" type="ordered locus">Cst_c04420</name>
</gene>
<keyword evidence="2" id="KW-1185">Reference proteome</keyword>
<protein>
    <submittedName>
        <fullName evidence="1">Uncharacterized protein</fullName>
    </submittedName>
</protein>
<dbReference type="KEGG" id="css:Cst_c04420"/>
<proteinExistence type="predicted"/>
<dbReference type="STRING" id="1121335.Cst_c04420"/>
<organism evidence="1 2">
    <name type="scientific">Thermoclostridium stercorarium (strain ATCC 35414 / DSM 8532 / NCIMB 11754)</name>
    <name type="common">Clostridium stercorarium</name>
    <dbReference type="NCBI Taxonomy" id="1121335"/>
    <lineage>
        <taxon>Bacteria</taxon>
        <taxon>Bacillati</taxon>
        <taxon>Bacillota</taxon>
        <taxon>Clostridia</taxon>
        <taxon>Eubacteriales</taxon>
        <taxon>Oscillospiraceae</taxon>
        <taxon>Thermoclostridium</taxon>
    </lineage>
</organism>
<sequence>MRILTVMARAQLTEILRKSASAFYGDRLVRHVQFSEYRSIIFRWGKTGMMKI</sequence>
<dbReference type="Proteomes" id="UP000011220">
    <property type="component" value="Chromosome"/>
</dbReference>
<dbReference type="AlphaFoldDB" id="L7VLD9"/>
<accession>L7VLD9</accession>
<evidence type="ECO:0000313" key="1">
    <source>
        <dbReference type="EMBL" id="AGC67464.1"/>
    </source>
</evidence>
<evidence type="ECO:0000313" key="2">
    <source>
        <dbReference type="Proteomes" id="UP000011220"/>
    </source>
</evidence>
<reference evidence="1 2" key="1">
    <citation type="journal article" date="2013" name="Genome Announc.">
        <title>Complete genome sequence of Clostridium stercorarium subsp. stercorarium strain DSM 8532, a thermophilic degrader of plant cell wall fibers.</title>
        <authorList>
            <person name="Poehlein A."/>
            <person name="Zverlov V.V."/>
            <person name="Daniel R."/>
            <person name="Schwarz W.H."/>
            <person name="Liebl W."/>
        </authorList>
    </citation>
    <scope>NUCLEOTIDE SEQUENCE [LARGE SCALE GENOMIC DNA]</scope>
    <source>
        <strain evidence="2">ATCC 35414 / DSM 8532 / NCIMB 11754</strain>
    </source>
</reference>
<name>L7VLD9_THES1</name>